<dbReference type="GO" id="GO:0016236">
    <property type="term" value="P:macroautophagy"/>
    <property type="evidence" value="ECO:0007669"/>
    <property type="project" value="UniProtKB-ARBA"/>
</dbReference>
<protein>
    <recommendedName>
        <fullName evidence="8">Trafficking protein particle complex subunit BET3</fullName>
    </recommendedName>
</protein>
<dbReference type="Pfam" id="PF04051">
    <property type="entry name" value="TRAPP"/>
    <property type="match status" value="1"/>
</dbReference>
<dbReference type="PANTHER" id="PTHR13048">
    <property type="entry name" value="TRAFFICKING PROTEIN PARTICLE COMPLEX SUBUNIT 3"/>
    <property type="match status" value="1"/>
</dbReference>
<dbReference type="Gene3D" id="3.30.1380.20">
    <property type="entry name" value="Trafficking protein particle complex subunit 3"/>
    <property type="match status" value="1"/>
</dbReference>
<reference evidence="9" key="2">
    <citation type="submission" date="2014-06" db="EMBL/GenBank/DDBJ databases">
        <title>The complete genome of Blastobotrys (Arxula) adeninivorans LS3 - a yeast of biotechnological interest.</title>
        <authorList>
            <person name="Kunze G."/>
            <person name="Gaillardin C."/>
            <person name="Czernicka M."/>
            <person name="Durrens P."/>
            <person name="Martin T."/>
            <person name="Boer E."/>
            <person name="Gabaldon T."/>
            <person name="Cruz J."/>
            <person name="Talla E."/>
            <person name="Marck C."/>
            <person name="Goffeau A."/>
            <person name="Barbe V."/>
            <person name="Baret P."/>
            <person name="Baronian K."/>
            <person name="Beier S."/>
            <person name="Bleykasten C."/>
            <person name="Bode R."/>
            <person name="Casaregola S."/>
            <person name="Despons L."/>
            <person name="Fairhead C."/>
            <person name="Giersberg M."/>
            <person name="Gierski P."/>
            <person name="Hahnel U."/>
            <person name="Hartmann A."/>
            <person name="Jankowska D."/>
            <person name="Jubin C."/>
            <person name="Jung P."/>
            <person name="Lafontaine I."/>
            <person name="Leh-Louis V."/>
            <person name="Lemaire M."/>
            <person name="Marcet-Houben M."/>
            <person name="Mascher M."/>
            <person name="Morel G."/>
            <person name="Richard G.-F."/>
            <person name="Riechen J."/>
            <person name="Sacerdot C."/>
            <person name="Sarkar A."/>
            <person name="Savel G."/>
            <person name="Schacherer J."/>
            <person name="Sherman D."/>
            <person name="Straub M.-L."/>
            <person name="Stein N."/>
            <person name="Thierry A."/>
            <person name="Trautwein-Schult A."/>
            <person name="Westhof E."/>
            <person name="Worch S."/>
            <person name="Dujon B."/>
            <person name="Souciet J.-L."/>
            <person name="Wincker P."/>
            <person name="Scholz U."/>
            <person name="Neuveglise N."/>
        </authorList>
    </citation>
    <scope>NUCLEOTIDE SEQUENCE</scope>
    <source>
        <strain evidence="9">LS3</strain>
    </source>
</reference>
<dbReference type="CDD" id="cd14942">
    <property type="entry name" value="TRAPPC3_bet3"/>
    <property type="match status" value="1"/>
</dbReference>
<keyword evidence="6 8" id="KW-0931">ER-Golgi transport</keyword>
<dbReference type="InterPro" id="IPR024096">
    <property type="entry name" value="NO_sig/Golgi_transp_ligand-bd"/>
</dbReference>
<evidence type="ECO:0000256" key="4">
    <source>
        <dbReference type="ARBA" id="ARBA00022448"/>
    </source>
</evidence>
<reference evidence="9" key="1">
    <citation type="submission" date="2014-02" db="EMBL/GenBank/DDBJ databases">
        <authorList>
            <person name="Genoscope - CEA"/>
        </authorList>
    </citation>
    <scope>NUCLEOTIDE SEQUENCE</scope>
    <source>
        <strain evidence="9">LS3</strain>
    </source>
</reference>
<dbReference type="PhylomeDB" id="A0A060TFR6"/>
<gene>
    <name evidence="9" type="ORF">GNLVRS02_ARAD1D25234g</name>
</gene>
<organism evidence="9">
    <name type="scientific">Blastobotrys adeninivorans</name>
    <name type="common">Yeast</name>
    <name type="synonym">Arxula adeninivorans</name>
    <dbReference type="NCBI Taxonomy" id="409370"/>
    <lineage>
        <taxon>Eukaryota</taxon>
        <taxon>Fungi</taxon>
        <taxon>Dikarya</taxon>
        <taxon>Ascomycota</taxon>
        <taxon>Saccharomycotina</taxon>
        <taxon>Dipodascomycetes</taxon>
        <taxon>Dipodascales</taxon>
        <taxon>Trichomonascaceae</taxon>
        <taxon>Blastobotrys</taxon>
    </lineage>
</organism>
<keyword evidence="5" id="KW-0256">Endoplasmic reticulum</keyword>
<dbReference type="InterPro" id="IPR007194">
    <property type="entry name" value="TRAPP_component"/>
</dbReference>
<sequence length="190" mass="21135">MSKAARAIGEDVWKTKVDKINAELLTLSYGSIVAQLCRDLDGDYVAVNKQLERMGYNIGLRLIEDFLARSGSGRCTNFRDTAEIIAKVGFKMFLNIVPTVDRWTADGRQFSLIIDDNPLAEFVELPDDGRAHKELWYSNILAGVLRGALEAVQLEVETSFVSDVLQGADSTELRVKLIRVLEDEIPAGED</sequence>
<dbReference type="GO" id="GO:0030008">
    <property type="term" value="C:TRAPP complex"/>
    <property type="evidence" value="ECO:0007669"/>
    <property type="project" value="InterPro"/>
</dbReference>
<evidence type="ECO:0000256" key="8">
    <source>
        <dbReference type="PIRNR" id="PIRNR018293"/>
    </source>
</evidence>
<dbReference type="AlphaFoldDB" id="A0A060TFR6"/>
<keyword evidence="4 8" id="KW-0813">Transport</keyword>
<proteinExistence type="inferred from homology"/>
<evidence type="ECO:0000313" key="9">
    <source>
        <dbReference type="EMBL" id="CDP38031.1"/>
    </source>
</evidence>
<keyword evidence="7 8" id="KW-0333">Golgi apparatus</keyword>
<accession>A0A060TFR6</accession>
<evidence type="ECO:0000256" key="5">
    <source>
        <dbReference type="ARBA" id="ARBA00022824"/>
    </source>
</evidence>
<dbReference type="PIRSF" id="PIRSF018293">
    <property type="entry name" value="TRAPP_I_complex_Bet3"/>
    <property type="match status" value="1"/>
</dbReference>
<dbReference type="GO" id="GO:0016829">
    <property type="term" value="F:lyase activity"/>
    <property type="evidence" value="ECO:0007669"/>
    <property type="project" value="UniProtKB-KW"/>
</dbReference>
<evidence type="ECO:0000256" key="2">
    <source>
        <dbReference type="ARBA" id="ARBA00004240"/>
    </source>
</evidence>
<comment type="similarity">
    <text evidence="3 8">Belongs to the TRAPP small subunits family. BET3 subfamily.</text>
</comment>
<evidence type="ECO:0000256" key="1">
    <source>
        <dbReference type="ARBA" id="ARBA00004222"/>
    </source>
</evidence>
<dbReference type="GO" id="GO:0005783">
    <property type="term" value="C:endoplasmic reticulum"/>
    <property type="evidence" value="ECO:0007669"/>
    <property type="project" value="UniProtKB-SubCell"/>
</dbReference>
<dbReference type="SUPFAM" id="SSF111126">
    <property type="entry name" value="Ligand-binding domain in the NO signalling and Golgi transport"/>
    <property type="match status" value="1"/>
</dbReference>
<dbReference type="FunFam" id="3.30.1380.20:FF:000001">
    <property type="entry name" value="Trafficking protein particle complex subunit BET3"/>
    <property type="match status" value="1"/>
</dbReference>
<comment type="subcellular location">
    <subcellularLocation>
        <location evidence="2">Endoplasmic reticulum</location>
    </subcellularLocation>
    <subcellularLocation>
        <location evidence="1 8">Golgi apparatus</location>
        <location evidence="1 8">cis-Golgi network</location>
    </subcellularLocation>
</comment>
<name>A0A060TFR6_BLAAD</name>
<keyword evidence="9" id="KW-0456">Lyase</keyword>
<evidence type="ECO:0000256" key="6">
    <source>
        <dbReference type="ARBA" id="ARBA00022892"/>
    </source>
</evidence>
<dbReference type="GO" id="GO:0048193">
    <property type="term" value="P:Golgi vesicle transport"/>
    <property type="evidence" value="ECO:0007669"/>
    <property type="project" value="InterPro"/>
</dbReference>
<dbReference type="EMBL" id="HG937694">
    <property type="protein sequence ID" value="CDP38031.1"/>
    <property type="molecule type" value="Genomic_DNA"/>
</dbReference>
<evidence type="ECO:0000256" key="7">
    <source>
        <dbReference type="ARBA" id="ARBA00023034"/>
    </source>
</evidence>
<dbReference type="GO" id="GO:0005794">
    <property type="term" value="C:Golgi apparatus"/>
    <property type="evidence" value="ECO:0007669"/>
    <property type="project" value="UniProtKB-SubCell"/>
</dbReference>
<dbReference type="InterPro" id="IPR016721">
    <property type="entry name" value="Bet3"/>
</dbReference>
<evidence type="ECO:0000256" key="3">
    <source>
        <dbReference type="ARBA" id="ARBA00006218"/>
    </source>
</evidence>